<feature type="compositionally biased region" description="Low complexity" evidence="1">
    <location>
        <begin position="190"/>
        <end position="201"/>
    </location>
</feature>
<dbReference type="PANTHER" id="PTHR40635">
    <property type="match status" value="1"/>
</dbReference>
<feature type="region of interest" description="Disordered" evidence="1">
    <location>
        <begin position="156"/>
        <end position="241"/>
    </location>
</feature>
<organism evidence="2 3">
    <name type="scientific">Melanomma pulvis-pyrius CBS 109.77</name>
    <dbReference type="NCBI Taxonomy" id="1314802"/>
    <lineage>
        <taxon>Eukaryota</taxon>
        <taxon>Fungi</taxon>
        <taxon>Dikarya</taxon>
        <taxon>Ascomycota</taxon>
        <taxon>Pezizomycotina</taxon>
        <taxon>Dothideomycetes</taxon>
        <taxon>Pleosporomycetidae</taxon>
        <taxon>Pleosporales</taxon>
        <taxon>Melanommataceae</taxon>
        <taxon>Melanomma</taxon>
    </lineage>
</organism>
<dbReference type="AlphaFoldDB" id="A0A6A6X730"/>
<evidence type="ECO:0000256" key="1">
    <source>
        <dbReference type="SAM" id="MobiDB-lite"/>
    </source>
</evidence>
<evidence type="ECO:0000313" key="2">
    <source>
        <dbReference type="EMBL" id="KAF2792320.1"/>
    </source>
</evidence>
<feature type="region of interest" description="Disordered" evidence="1">
    <location>
        <begin position="272"/>
        <end position="298"/>
    </location>
</feature>
<sequence length="298" mass="32790">MAPLRRYLRITKHSVLEVRIYLDRPSDSEGWLLRRDDPALPRVIHAVRPLVLPKLREENERATGRGGSKARKRGVKDVVVEDDFEVSVFLTELSSRHSVLTKQKIVQDKPRIQSNSGKLTNWLTTGTSEQPMVIAEDTGEPIIIREEDDNEAIILGDIPEAGGDQSQARRSTRNKRRRRDASQAAVPVRDASQAAVAVSDASDTDDSFRCESAPSTKRAKTYEPSVSGVDQGDDGSELEDDKKKLGINTSYDGFSIYGRILCLVVKRKGSRNAASGSGAMLENWVSTQAAGEGDEDDG</sequence>
<dbReference type="Proteomes" id="UP000799757">
    <property type="component" value="Unassembled WGS sequence"/>
</dbReference>
<protein>
    <submittedName>
        <fullName evidence="2">Uncharacterized protein</fullName>
    </submittedName>
</protein>
<proteinExistence type="predicted"/>
<dbReference type="PANTHER" id="PTHR40635:SF1">
    <property type="match status" value="1"/>
</dbReference>
<feature type="compositionally biased region" description="Basic residues" evidence="1">
    <location>
        <begin position="170"/>
        <end position="179"/>
    </location>
</feature>
<gene>
    <name evidence="2" type="ORF">K505DRAFT_279031</name>
</gene>
<accession>A0A6A6X730</accession>
<name>A0A6A6X730_9PLEO</name>
<reference evidence="2" key="1">
    <citation type="journal article" date="2020" name="Stud. Mycol.">
        <title>101 Dothideomycetes genomes: a test case for predicting lifestyles and emergence of pathogens.</title>
        <authorList>
            <person name="Haridas S."/>
            <person name="Albert R."/>
            <person name="Binder M."/>
            <person name="Bloem J."/>
            <person name="Labutti K."/>
            <person name="Salamov A."/>
            <person name="Andreopoulos B."/>
            <person name="Baker S."/>
            <person name="Barry K."/>
            <person name="Bills G."/>
            <person name="Bluhm B."/>
            <person name="Cannon C."/>
            <person name="Castanera R."/>
            <person name="Culley D."/>
            <person name="Daum C."/>
            <person name="Ezra D."/>
            <person name="Gonzalez J."/>
            <person name="Henrissat B."/>
            <person name="Kuo A."/>
            <person name="Liang C."/>
            <person name="Lipzen A."/>
            <person name="Lutzoni F."/>
            <person name="Magnuson J."/>
            <person name="Mondo S."/>
            <person name="Nolan M."/>
            <person name="Ohm R."/>
            <person name="Pangilinan J."/>
            <person name="Park H.-J."/>
            <person name="Ramirez L."/>
            <person name="Alfaro M."/>
            <person name="Sun H."/>
            <person name="Tritt A."/>
            <person name="Yoshinaga Y."/>
            <person name="Zwiers L.-H."/>
            <person name="Turgeon B."/>
            <person name="Goodwin S."/>
            <person name="Spatafora J."/>
            <person name="Crous P."/>
            <person name="Grigoriev I."/>
        </authorList>
    </citation>
    <scope>NUCLEOTIDE SEQUENCE</scope>
    <source>
        <strain evidence="2">CBS 109.77</strain>
    </source>
</reference>
<evidence type="ECO:0000313" key="3">
    <source>
        <dbReference type="Proteomes" id="UP000799757"/>
    </source>
</evidence>
<keyword evidence="3" id="KW-1185">Reference proteome</keyword>
<dbReference type="EMBL" id="MU001975">
    <property type="protein sequence ID" value="KAF2792320.1"/>
    <property type="molecule type" value="Genomic_DNA"/>
</dbReference>
<dbReference type="OrthoDB" id="5374757at2759"/>